<keyword evidence="5" id="KW-0808">Transferase</keyword>
<dbReference type="GO" id="GO:0016765">
    <property type="term" value="F:transferase activity, transferring alkyl or aryl (other than methyl) groups"/>
    <property type="evidence" value="ECO:0007669"/>
    <property type="project" value="InterPro"/>
</dbReference>
<dbReference type="EMBL" id="VYTZ01000002">
    <property type="protein sequence ID" value="KAA9380631.1"/>
    <property type="molecule type" value="Genomic_DNA"/>
</dbReference>
<keyword evidence="3" id="KW-1133">Transmembrane helix</keyword>
<evidence type="ECO:0000256" key="4">
    <source>
        <dbReference type="ARBA" id="ARBA00023136"/>
    </source>
</evidence>
<comment type="caution">
    <text evidence="5">The sequence shown here is derived from an EMBL/GenBank/DDBJ whole genome shotgun (WGS) entry which is preliminary data.</text>
</comment>
<dbReference type="NCBIfam" id="NF045897">
    <property type="entry name" value="SCO3242_trans"/>
    <property type="match status" value="1"/>
</dbReference>
<accession>A0A5J5K7J2</accession>
<dbReference type="CDD" id="cd13964">
    <property type="entry name" value="PT_UbiA_1"/>
    <property type="match status" value="1"/>
</dbReference>
<dbReference type="RefSeq" id="WP_150931809.1">
    <property type="nucleotide sequence ID" value="NZ_VYTZ01000002.1"/>
</dbReference>
<dbReference type="Gene3D" id="1.10.357.140">
    <property type="entry name" value="UbiA prenyltransferase"/>
    <property type="match status" value="1"/>
</dbReference>
<dbReference type="Pfam" id="PF01040">
    <property type="entry name" value="UbiA"/>
    <property type="match status" value="1"/>
</dbReference>
<keyword evidence="6" id="KW-1185">Reference proteome</keyword>
<dbReference type="Proteomes" id="UP000327011">
    <property type="component" value="Unassembled WGS sequence"/>
</dbReference>
<comment type="subcellular location">
    <subcellularLocation>
        <location evidence="1">Membrane</location>
        <topology evidence="1">Multi-pass membrane protein</topology>
    </subcellularLocation>
</comment>
<protein>
    <submittedName>
        <fullName evidence="5">4-hydroxybenzoate polyprenyltransferase</fullName>
    </submittedName>
</protein>
<evidence type="ECO:0000313" key="5">
    <source>
        <dbReference type="EMBL" id="KAA9380631.1"/>
    </source>
</evidence>
<dbReference type="GO" id="GO:0016020">
    <property type="term" value="C:membrane"/>
    <property type="evidence" value="ECO:0007669"/>
    <property type="project" value="UniProtKB-SubCell"/>
</dbReference>
<dbReference type="AlphaFoldDB" id="A0A5J5K7J2"/>
<reference evidence="5 6" key="1">
    <citation type="submission" date="2019-09" db="EMBL/GenBank/DDBJ databases">
        <title>Screening of Novel Bioactive Compounds from Soil-Associated.</title>
        <authorList>
            <person name="Gong X."/>
        </authorList>
    </citation>
    <scope>NUCLEOTIDE SEQUENCE [LARGE SCALE GENOMIC DNA]</scope>
    <source>
        <strain evidence="5 6">Gxj-6</strain>
    </source>
</reference>
<proteinExistence type="predicted"/>
<dbReference type="InterPro" id="IPR050475">
    <property type="entry name" value="Prenyltransferase_related"/>
</dbReference>
<name>A0A5J5K7J2_9ACTN</name>
<evidence type="ECO:0000256" key="2">
    <source>
        <dbReference type="ARBA" id="ARBA00022692"/>
    </source>
</evidence>
<dbReference type="InterPro" id="IPR000537">
    <property type="entry name" value="UbiA_prenyltransferase"/>
</dbReference>
<keyword evidence="2" id="KW-0812">Transmembrane</keyword>
<dbReference type="InterPro" id="IPR044878">
    <property type="entry name" value="UbiA_sf"/>
</dbReference>
<keyword evidence="4" id="KW-0472">Membrane</keyword>
<evidence type="ECO:0000256" key="1">
    <source>
        <dbReference type="ARBA" id="ARBA00004141"/>
    </source>
</evidence>
<dbReference type="PANTHER" id="PTHR42723:SF1">
    <property type="entry name" value="CHLOROPHYLL SYNTHASE, CHLOROPLASTIC"/>
    <property type="match status" value="1"/>
</dbReference>
<gene>
    <name evidence="5" type="ORF">F5972_05790</name>
</gene>
<evidence type="ECO:0000313" key="6">
    <source>
        <dbReference type="Proteomes" id="UP000327011"/>
    </source>
</evidence>
<evidence type="ECO:0000256" key="3">
    <source>
        <dbReference type="ARBA" id="ARBA00022989"/>
    </source>
</evidence>
<sequence>MRAWLELVRAPAALSVPGDTLAGAAAAGRAARPGLAAASVLLYWAGMALNDWSDRDLDAVERPERPIPSGRISPAGALGVAAALTGAGVAAAGIFGGRRGLAIAGLLAGSVWAYDLKLKHTPAGPAAMAACRVFDVLLGAGPDTRAAAPMALAVGAHTYGITLLGTAEVDGADPSTIVGAMAATGVTAALAAVACLGGKSGGKSGGGAAGRLGAAGLIAGYLATAGRAQVALCTDPDPQHVRQAVRMSILGLIPLQAASVAGRGRLAQAAALLAGLPAGRWLSAKVATS</sequence>
<dbReference type="PANTHER" id="PTHR42723">
    <property type="entry name" value="CHLOROPHYLL SYNTHASE"/>
    <property type="match status" value="1"/>
</dbReference>
<organism evidence="5 6">
    <name type="scientific">Microbispora cellulosiformans</name>
    <dbReference type="NCBI Taxonomy" id="2614688"/>
    <lineage>
        <taxon>Bacteria</taxon>
        <taxon>Bacillati</taxon>
        <taxon>Actinomycetota</taxon>
        <taxon>Actinomycetes</taxon>
        <taxon>Streptosporangiales</taxon>
        <taxon>Streptosporangiaceae</taxon>
        <taxon>Microbispora</taxon>
    </lineage>
</organism>